<gene>
    <name evidence="5" type="ORF">CIK64_04465</name>
</gene>
<evidence type="ECO:0000256" key="3">
    <source>
        <dbReference type="ARBA" id="ARBA00023163"/>
    </source>
</evidence>
<name>A0A2A3Z7I4_BREAU</name>
<feature type="domain" description="HTH araC/xylS-type" evidence="4">
    <location>
        <begin position="136"/>
        <end position="217"/>
    </location>
</feature>
<dbReference type="SUPFAM" id="SSF51182">
    <property type="entry name" value="RmlC-like cupins"/>
    <property type="match status" value="1"/>
</dbReference>
<dbReference type="Proteomes" id="UP000217564">
    <property type="component" value="Unassembled WGS sequence"/>
</dbReference>
<dbReference type="GO" id="GO:0003700">
    <property type="term" value="F:DNA-binding transcription factor activity"/>
    <property type="evidence" value="ECO:0007669"/>
    <property type="project" value="InterPro"/>
</dbReference>
<dbReference type="PROSITE" id="PS01124">
    <property type="entry name" value="HTH_ARAC_FAMILY_2"/>
    <property type="match status" value="1"/>
</dbReference>
<keyword evidence="1" id="KW-0805">Transcription regulation</keyword>
<dbReference type="Gene3D" id="1.10.10.60">
    <property type="entry name" value="Homeodomain-like"/>
    <property type="match status" value="2"/>
</dbReference>
<sequence length="244" mass="27039">MAFWQVAGSSRFFLSNQQIELSANDVLWLPMGTRHSVRVQADSILLPFWFEYRLTATVLSDITVVQITDREKICFLALHQSYTTTLIRPQANVERQVLSILERRILGGGALPLPSTPAALTVANALLFNPGDDRLIARWASEVHLSSRSLERTFLAETGYTLREWRRRNRLQAAARLLKTGANVTAVSHRVGYESPNSFSRAFSNFFGIAPSRYAAEAVTPLTEIGNNAALGKGLPHANRSAGD</sequence>
<organism evidence="5 6">
    <name type="scientific">Brevibacterium aurantiacum</name>
    <dbReference type="NCBI Taxonomy" id="273384"/>
    <lineage>
        <taxon>Bacteria</taxon>
        <taxon>Bacillati</taxon>
        <taxon>Actinomycetota</taxon>
        <taxon>Actinomycetes</taxon>
        <taxon>Micrococcales</taxon>
        <taxon>Brevibacteriaceae</taxon>
        <taxon>Brevibacterium</taxon>
    </lineage>
</organism>
<dbReference type="PROSITE" id="PS00041">
    <property type="entry name" value="HTH_ARAC_FAMILY_1"/>
    <property type="match status" value="1"/>
</dbReference>
<dbReference type="EMBL" id="NRGP01000006">
    <property type="protein sequence ID" value="PCC47600.1"/>
    <property type="molecule type" value="Genomic_DNA"/>
</dbReference>
<reference evidence="5 6" key="1">
    <citation type="journal article" date="2017" name="Elife">
        <title>Extensive horizontal gene transfer in cheese-associated bacteria.</title>
        <authorList>
            <person name="Bonham K.S."/>
            <person name="Wolfe B.E."/>
            <person name="Dutton R.J."/>
        </authorList>
    </citation>
    <scope>NUCLEOTIDE SEQUENCE [LARGE SCALE GENOMIC DNA]</scope>
    <source>
        <strain evidence="5 6">947_7</strain>
    </source>
</reference>
<keyword evidence="3" id="KW-0804">Transcription</keyword>
<evidence type="ECO:0000313" key="5">
    <source>
        <dbReference type="EMBL" id="PCC47600.1"/>
    </source>
</evidence>
<comment type="caution">
    <text evidence="5">The sequence shown here is derived from an EMBL/GenBank/DDBJ whole genome shotgun (WGS) entry which is preliminary data.</text>
</comment>
<dbReference type="PANTHER" id="PTHR11019">
    <property type="entry name" value="HTH-TYPE TRANSCRIPTIONAL REGULATOR NIMR"/>
    <property type="match status" value="1"/>
</dbReference>
<proteinExistence type="predicted"/>
<dbReference type="SMART" id="SM00342">
    <property type="entry name" value="HTH_ARAC"/>
    <property type="match status" value="1"/>
</dbReference>
<dbReference type="SUPFAM" id="SSF46689">
    <property type="entry name" value="Homeodomain-like"/>
    <property type="match status" value="1"/>
</dbReference>
<dbReference type="PRINTS" id="PR00032">
    <property type="entry name" value="HTHARAC"/>
</dbReference>
<evidence type="ECO:0000256" key="1">
    <source>
        <dbReference type="ARBA" id="ARBA00023015"/>
    </source>
</evidence>
<dbReference type="GO" id="GO:0043565">
    <property type="term" value="F:sequence-specific DNA binding"/>
    <property type="evidence" value="ECO:0007669"/>
    <property type="project" value="InterPro"/>
</dbReference>
<dbReference type="PANTHER" id="PTHR11019:SF199">
    <property type="entry name" value="HTH-TYPE TRANSCRIPTIONAL REGULATOR NIMR"/>
    <property type="match status" value="1"/>
</dbReference>
<dbReference type="InterPro" id="IPR009057">
    <property type="entry name" value="Homeodomain-like_sf"/>
</dbReference>
<keyword evidence="2" id="KW-0238">DNA-binding</keyword>
<accession>A0A2A3Z7I4</accession>
<dbReference type="Pfam" id="PF12833">
    <property type="entry name" value="HTH_18"/>
    <property type="match status" value="1"/>
</dbReference>
<evidence type="ECO:0000259" key="4">
    <source>
        <dbReference type="PROSITE" id="PS01124"/>
    </source>
</evidence>
<evidence type="ECO:0000313" key="6">
    <source>
        <dbReference type="Proteomes" id="UP000217564"/>
    </source>
</evidence>
<protein>
    <recommendedName>
        <fullName evidence="4">HTH araC/xylS-type domain-containing protein</fullName>
    </recommendedName>
</protein>
<dbReference type="InterPro" id="IPR020449">
    <property type="entry name" value="Tscrpt_reg_AraC-type_HTH"/>
</dbReference>
<evidence type="ECO:0000256" key="2">
    <source>
        <dbReference type="ARBA" id="ARBA00023125"/>
    </source>
</evidence>
<dbReference type="InterPro" id="IPR018060">
    <property type="entry name" value="HTH_AraC"/>
</dbReference>
<dbReference type="AlphaFoldDB" id="A0A2A3Z7I4"/>
<dbReference type="InterPro" id="IPR018062">
    <property type="entry name" value="HTH_AraC-typ_CS"/>
</dbReference>
<dbReference type="InterPro" id="IPR011051">
    <property type="entry name" value="RmlC_Cupin_sf"/>
</dbReference>